<name>A0A150Y3P0_9BACT</name>
<keyword evidence="1" id="KW-1133">Transmembrane helix</keyword>
<reference evidence="2 3" key="1">
    <citation type="submission" date="2016-01" db="EMBL/GenBank/DDBJ databases">
        <title>Genome sequencing of Roseivirga seohaensis SW-152.</title>
        <authorList>
            <person name="Selvaratnam C."/>
            <person name="Thevarajoo S."/>
            <person name="Goh K.M."/>
            <person name="Ee R."/>
            <person name="Chan K.-G."/>
            <person name="Chong C.S."/>
        </authorList>
    </citation>
    <scope>NUCLEOTIDE SEQUENCE [LARGE SCALE GENOMIC DNA]</scope>
    <source>
        <strain evidence="2 3">SW-152</strain>
    </source>
</reference>
<organism evidence="2 3">
    <name type="scientific">Roseivirga seohaensis</name>
    <dbReference type="NCBI Taxonomy" id="1914963"/>
    <lineage>
        <taxon>Bacteria</taxon>
        <taxon>Pseudomonadati</taxon>
        <taxon>Bacteroidota</taxon>
        <taxon>Cytophagia</taxon>
        <taxon>Cytophagales</taxon>
        <taxon>Roseivirgaceae</taxon>
        <taxon>Roseivirga</taxon>
    </lineage>
</organism>
<keyword evidence="1" id="KW-0812">Transmembrane</keyword>
<accession>A0A150Y3P0</accession>
<dbReference type="AlphaFoldDB" id="A0A150Y3P0"/>
<protein>
    <submittedName>
        <fullName evidence="2">Uncharacterized protein</fullName>
    </submittedName>
</protein>
<sequence>MTSKPTWALIISVIVLYVFVYLTADRSSRFYLNNVLFSEDTVHVQLYANGEMILDENIKQNHISHRFSYSFKQYLNKTNGISLEVVLPKLNQRQKFEFKSEESDFVFITFSDVIEPYNVDMIVAQGLSSESVKKSMIPGL</sequence>
<comment type="caution">
    <text evidence="2">The sequence shown here is derived from an EMBL/GenBank/DDBJ whole genome shotgun (WGS) entry which is preliminary data.</text>
</comment>
<feature type="transmembrane region" description="Helical" evidence="1">
    <location>
        <begin position="6"/>
        <end position="24"/>
    </location>
</feature>
<gene>
    <name evidence="2" type="ORF">AWW67_14300</name>
</gene>
<dbReference type="EMBL" id="LRPB01000002">
    <property type="protein sequence ID" value="KYG85546.1"/>
    <property type="molecule type" value="Genomic_DNA"/>
</dbReference>
<keyword evidence="1" id="KW-0472">Membrane</keyword>
<evidence type="ECO:0000313" key="3">
    <source>
        <dbReference type="Proteomes" id="UP000075663"/>
    </source>
</evidence>
<proteinExistence type="predicted"/>
<dbReference type="RefSeq" id="WP_062299676.1">
    <property type="nucleotide sequence ID" value="NZ_LRPB01000002.1"/>
</dbReference>
<evidence type="ECO:0000313" key="2">
    <source>
        <dbReference type="EMBL" id="KYG85546.1"/>
    </source>
</evidence>
<evidence type="ECO:0000256" key="1">
    <source>
        <dbReference type="SAM" id="Phobius"/>
    </source>
</evidence>
<dbReference type="Proteomes" id="UP000075663">
    <property type="component" value="Unassembled WGS sequence"/>
</dbReference>